<name>A0ABU0AKC0_9BACI</name>
<reference evidence="1 2" key="1">
    <citation type="submission" date="2023-07" db="EMBL/GenBank/DDBJ databases">
        <title>Genomic Encyclopedia of Type Strains, Phase IV (KMG-IV): sequencing the most valuable type-strain genomes for metagenomic binning, comparative biology and taxonomic classification.</title>
        <authorList>
            <person name="Goeker M."/>
        </authorList>
    </citation>
    <scope>NUCLEOTIDE SEQUENCE [LARGE SCALE GENOMIC DNA]</scope>
    <source>
        <strain evidence="1 2">DSM 23494</strain>
    </source>
</reference>
<protein>
    <submittedName>
        <fullName evidence="1">Uncharacterized protein</fullName>
    </submittedName>
</protein>
<keyword evidence="2" id="KW-1185">Reference proteome</keyword>
<gene>
    <name evidence="1" type="ORF">J2S17_003599</name>
</gene>
<accession>A0ABU0AKC0</accession>
<comment type="caution">
    <text evidence="1">The sequence shown here is derived from an EMBL/GenBank/DDBJ whole genome shotgun (WGS) entry which is preliminary data.</text>
</comment>
<dbReference type="EMBL" id="JAUSUB010000016">
    <property type="protein sequence ID" value="MDQ0271711.1"/>
    <property type="molecule type" value="Genomic_DNA"/>
</dbReference>
<dbReference type="Proteomes" id="UP001238088">
    <property type="component" value="Unassembled WGS sequence"/>
</dbReference>
<evidence type="ECO:0000313" key="1">
    <source>
        <dbReference type="EMBL" id="MDQ0271711.1"/>
    </source>
</evidence>
<evidence type="ECO:0000313" key="2">
    <source>
        <dbReference type="Proteomes" id="UP001238088"/>
    </source>
</evidence>
<sequence>MVDFFVKKWIFFCYLQVLGRMSGEIPKVELYTLLDNFYVPLLFIVGPNTHLYFFGKNNRLETNGSVKQLLNNL</sequence>
<organism evidence="1 2">
    <name type="scientific">Cytobacillus purgationiresistens</name>
    <dbReference type="NCBI Taxonomy" id="863449"/>
    <lineage>
        <taxon>Bacteria</taxon>
        <taxon>Bacillati</taxon>
        <taxon>Bacillota</taxon>
        <taxon>Bacilli</taxon>
        <taxon>Bacillales</taxon>
        <taxon>Bacillaceae</taxon>
        <taxon>Cytobacillus</taxon>
    </lineage>
</organism>
<proteinExistence type="predicted"/>